<name>A0ABW6KEX9_9BACI</name>
<keyword evidence="1" id="KW-1133">Transmembrane helix</keyword>
<protein>
    <submittedName>
        <fullName evidence="2">Uncharacterized protein</fullName>
    </submittedName>
</protein>
<sequence length="347" mass="40575">MDKKLKDAKDYMDHQYYNEEIYKNIHRGVKEKLHANSRRTKWVPLKYGIVSIVTLGVAMLLVLSNSSIFSPQNHDTDKPVVHSPKEEEYNFEQLVSENNQYQLIYDKLFQEIESELHSKEFIFYLEALKRKDTNKLKEYIRGLNSDQQMEYLISAYESMNYDTFEVINFMSSQAEPSVTITLKYSDDYSGDLVRNIYLHLTSEIEATIDEEDYFNRPRKVTLDEYSLYPSINKAVEEAKNSFRLGMSRDEILETWGHDYFEYPDPGSGDGGAKYFLTFDFLTTENYKRPEPQHDITEAFKNGDIHLQISFGMDANSNAVGMHMVYNDHGEIMMYSLTENGETINTVY</sequence>
<keyword evidence="1" id="KW-0472">Membrane</keyword>
<accession>A0ABW6KEX9</accession>
<gene>
    <name evidence="2" type="ORF">ACFYKX_19195</name>
</gene>
<proteinExistence type="predicted"/>
<evidence type="ECO:0000313" key="2">
    <source>
        <dbReference type="EMBL" id="MFE8702732.1"/>
    </source>
</evidence>
<evidence type="ECO:0000256" key="1">
    <source>
        <dbReference type="SAM" id="Phobius"/>
    </source>
</evidence>
<keyword evidence="1" id="KW-0812">Transmembrane</keyword>
<keyword evidence="3" id="KW-1185">Reference proteome</keyword>
<reference evidence="2 3" key="1">
    <citation type="submission" date="2024-08" db="EMBL/GenBank/DDBJ databases">
        <title>Two novel Cytobacillus novel species.</title>
        <authorList>
            <person name="Liu G."/>
        </authorList>
    </citation>
    <scope>NUCLEOTIDE SEQUENCE [LARGE SCALE GENOMIC DNA]</scope>
    <source>
        <strain evidence="2 3">FJAT-54145</strain>
    </source>
</reference>
<feature type="transmembrane region" description="Helical" evidence="1">
    <location>
        <begin position="47"/>
        <end position="69"/>
    </location>
</feature>
<comment type="caution">
    <text evidence="2">The sequence shown here is derived from an EMBL/GenBank/DDBJ whole genome shotgun (WGS) entry which is preliminary data.</text>
</comment>
<evidence type="ECO:0000313" key="3">
    <source>
        <dbReference type="Proteomes" id="UP001601059"/>
    </source>
</evidence>
<organism evidence="2 3">
    <name type="scientific">Cytobacillus spartinae</name>
    <dbReference type="NCBI Taxonomy" id="3299023"/>
    <lineage>
        <taxon>Bacteria</taxon>
        <taxon>Bacillati</taxon>
        <taxon>Bacillota</taxon>
        <taxon>Bacilli</taxon>
        <taxon>Bacillales</taxon>
        <taxon>Bacillaceae</taxon>
        <taxon>Cytobacillus</taxon>
    </lineage>
</organism>
<dbReference type="Proteomes" id="UP001601059">
    <property type="component" value="Unassembled WGS sequence"/>
</dbReference>
<dbReference type="EMBL" id="JBIACK010000011">
    <property type="protein sequence ID" value="MFE8702732.1"/>
    <property type="molecule type" value="Genomic_DNA"/>
</dbReference>
<dbReference type="RefSeq" id="WP_389362693.1">
    <property type="nucleotide sequence ID" value="NZ_JBIACK010000011.1"/>
</dbReference>